<name>A0A4V1J3P4_9ASCO</name>
<feature type="region of interest" description="Disordered" evidence="2">
    <location>
        <begin position="19"/>
        <end position="116"/>
    </location>
</feature>
<dbReference type="EMBL" id="ML004429">
    <property type="protein sequence ID" value="RKP32769.1"/>
    <property type="molecule type" value="Genomic_DNA"/>
</dbReference>
<dbReference type="Proteomes" id="UP000268321">
    <property type="component" value="Unassembled WGS sequence"/>
</dbReference>
<proteinExistence type="inferred from homology"/>
<feature type="compositionally biased region" description="Basic and acidic residues" evidence="2">
    <location>
        <begin position="95"/>
        <end position="104"/>
    </location>
</feature>
<dbReference type="AlphaFoldDB" id="A0A4V1J3P4"/>
<dbReference type="PANTHER" id="PTHR12048">
    <property type="entry name" value="CCAAT-BINDING FACTOR-RELATED"/>
    <property type="match status" value="1"/>
</dbReference>
<dbReference type="Pfam" id="PF03914">
    <property type="entry name" value="CBF"/>
    <property type="match status" value="1"/>
</dbReference>
<evidence type="ECO:0000259" key="3">
    <source>
        <dbReference type="Pfam" id="PF03914"/>
    </source>
</evidence>
<dbReference type="GO" id="GO:0005634">
    <property type="term" value="C:nucleus"/>
    <property type="evidence" value="ECO:0007669"/>
    <property type="project" value="UniProtKB-ARBA"/>
</dbReference>
<dbReference type="OrthoDB" id="28947at2759"/>
<comment type="similarity">
    <text evidence="1">Belongs to the CBF/MAK21 family.</text>
</comment>
<evidence type="ECO:0000313" key="4">
    <source>
        <dbReference type="EMBL" id="RKP32769.1"/>
    </source>
</evidence>
<feature type="compositionally biased region" description="Acidic residues" evidence="2">
    <location>
        <begin position="944"/>
        <end position="982"/>
    </location>
</feature>
<feature type="region of interest" description="Disordered" evidence="2">
    <location>
        <begin position="193"/>
        <end position="250"/>
    </location>
</feature>
<keyword evidence="5" id="KW-1185">Reference proteome</keyword>
<sequence>MEGLNLNLSGLKASVALKISANDSKKLTLKAKKPAKNAQEKGSDQPKNKSQKEKPTQKSSKDDAYKRVSKRDDAKQDGSKQDSFGKNSSKKHVSKDKSTNEKPAKTSNSNDDLSPEALLRKEALALGAAEEDLLLVAGLDGEESETEFTSGKSDPSLKSDVSKFIKGLGLGNASMKADEDDAMDVDTAMTQLASKKELKSKQKEKKEVVKKVEESKQKEKAPEPKKAKPTKQKTSEVEPTPTAKYNSASEDSDKVTDFNFVSTGKLVIESRVDWYNIECPKETTGEKLDRFAVERLMEKGQAVLDLENKTYLQEFASINSQKKFFSQILSDGTLNDKISALTLLVQEAPVHNIKAFDTLLSYCGKKSRTAALQAINAMADLLINGLLPDRKLVAFDKELLTKNTNEVTLALYLFEDHLKKSYFKIIQILETMSHDSILHVRMNAVQHIFDLLKAKPEQESNLLRLGINKLGDKDHKVSAKTSYQILQLEEAHPAMKKVIIGAVVDMVLQKSTDYHSQYYTILTLNQTILSSKDADLANNLIKAYFSMFEKILVETDPVTKEKYEDKTLGKSEHGRNNNRNSVKKGKKGGVSVKVEEKSERKVVEDKCAKMFSALLTGLNRGIHYADLPSDIYLKHLNTLYKITHSTNFNTSVQALVLVQHIVQEQDLDSDRYYRTLYESLLDPRLVNSSKQGIYLNLLYKSMKNDSANIPRVLAFFKRILLICTQWLNIGVVTGMFYLLMQLSKNTPQILDLMEGVEKRPKLVVEKTDHYDDLYDPKKRNPAYANAGKSCMWEITLFLNHYHPTVAIYASSFLAGTTQPKPDLGLYTLAHFLDRFVYKNAKRKETFKGSSIMQPLVRQSDSLLVKATNVKPGELPANTVDWLSKKTSEIRPDEKFFYDYFVHNTHKSKINKNGEQNENGENLDDDDVWNALVQLQPEIERADSDSDIALDPDDFSDMSDFDDEELDEGSDADDGEFSSDSDTEMFQAKDDDEIDSDGEAEDSDLEIGSKRVGAAEKGKNKRKKILELPTFASIDDYAQYLGSDDEP</sequence>
<reference evidence="5" key="1">
    <citation type="journal article" date="2018" name="Nat. Microbiol.">
        <title>Leveraging single-cell genomics to expand the fungal tree of life.</title>
        <authorList>
            <person name="Ahrendt S.R."/>
            <person name="Quandt C.A."/>
            <person name="Ciobanu D."/>
            <person name="Clum A."/>
            <person name="Salamov A."/>
            <person name="Andreopoulos B."/>
            <person name="Cheng J.F."/>
            <person name="Woyke T."/>
            <person name="Pelin A."/>
            <person name="Henrissat B."/>
            <person name="Reynolds N.K."/>
            <person name="Benny G.L."/>
            <person name="Smith M.E."/>
            <person name="James T.Y."/>
            <person name="Grigoriev I.V."/>
        </authorList>
    </citation>
    <scope>NUCLEOTIDE SEQUENCE [LARGE SCALE GENOMIC DNA]</scope>
    <source>
        <strain evidence="5">Baker2002</strain>
    </source>
</reference>
<organism evidence="4 5">
    <name type="scientific">Metschnikowia bicuspidata</name>
    <dbReference type="NCBI Taxonomy" id="27322"/>
    <lineage>
        <taxon>Eukaryota</taxon>
        <taxon>Fungi</taxon>
        <taxon>Dikarya</taxon>
        <taxon>Ascomycota</taxon>
        <taxon>Saccharomycotina</taxon>
        <taxon>Pichiomycetes</taxon>
        <taxon>Metschnikowiaceae</taxon>
        <taxon>Metschnikowia</taxon>
    </lineage>
</organism>
<dbReference type="PANTHER" id="PTHR12048:SF0">
    <property type="entry name" value="CCAAT_ENHANCER-BINDING PROTEIN ZETA"/>
    <property type="match status" value="1"/>
</dbReference>
<dbReference type="SUPFAM" id="SSF48371">
    <property type="entry name" value="ARM repeat"/>
    <property type="match status" value="1"/>
</dbReference>
<feature type="compositionally biased region" description="Acidic residues" evidence="2">
    <location>
        <begin position="989"/>
        <end position="1004"/>
    </location>
</feature>
<feature type="compositionally biased region" description="Basic and acidic residues" evidence="2">
    <location>
        <begin position="562"/>
        <end position="575"/>
    </location>
</feature>
<gene>
    <name evidence="4" type="ORF">METBISCDRAFT_11329</name>
</gene>
<accession>A0A4V1J3P4</accession>
<protein>
    <submittedName>
        <fullName evidence="4">CBF-domain-containing protein</fullName>
    </submittedName>
</protein>
<feature type="domain" description="CCAAT-binding factor" evidence="3">
    <location>
        <begin position="651"/>
        <end position="809"/>
    </location>
</feature>
<dbReference type="InterPro" id="IPR016024">
    <property type="entry name" value="ARM-type_fold"/>
</dbReference>
<evidence type="ECO:0000313" key="5">
    <source>
        <dbReference type="Proteomes" id="UP000268321"/>
    </source>
</evidence>
<evidence type="ECO:0000256" key="1">
    <source>
        <dbReference type="ARBA" id="ARBA00007797"/>
    </source>
</evidence>
<feature type="region of interest" description="Disordered" evidence="2">
    <location>
        <begin position="939"/>
        <end position="1019"/>
    </location>
</feature>
<feature type="compositionally biased region" description="Basic and acidic residues" evidence="2">
    <location>
        <begin position="194"/>
        <end position="226"/>
    </location>
</feature>
<feature type="compositionally biased region" description="Basic and acidic residues" evidence="2">
    <location>
        <begin position="38"/>
        <end position="80"/>
    </location>
</feature>
<evidence type="ECO:0000256" key="2">
    <source>
        <dbReference type="SAM" id="MobiDB-lite"/>
    </source>
</evidence>
<dbReference type="InterPro" id="IPR040155">
    <property type="entry name" value="CEBPZ/Mak21-like"/>
</dbReference>
<feature type="region of interest" description="Disordered" evidence="2">
    <location>
        <begin position="562"/>
        <end position="591"/>
    </location>
</feature>
<feature type="compositionally biased region" description="Basic and acidic residues" evidence="2">
    <location>
        <begin position="1006"/>
        <end position="1017"/>
    </location>
</feature>
<dbReference type="InterPro" id="IPR005612">
    <property type="entry name" value="CCAAT-binding_factor"/>
</dbReference>